<keyword evidence="3 6" id="KW-1133">Transmembrane helix</keyword>
<dbReference type="Proteomes" id="UP001501095">
    <property type="component" value="Unassembled WGS sequence"/>
</dbReference>
<keyword evidence="2 6" id="KW-0812">Transmembrane</keyword>
<dbReference type="RefSeq" id="WP_344541962.1">
    <property type="nucleotide sequence ID" value="NZ_BAAATM010000018.1"/>
</dbReference>
<feature type="transmembrane region" description="Helical" evidence="6">
    <location>
        <begin position="16"/>
        <end position="35"/>
    </location>
</feature>
<feature type="transmembrane region" description="Helical" evidence="6">
    <location>
        <begin position="389"/>
        <end position="409"/>
    </location>
</feature>
<keyword evidence="4 6" id="KW-0472">Membrane</keyword>
<evidence type="ECO:0000256" key="5">
    <source>
        <dbReference type="SAM" id="MobiDB-lite"/>
    </source>
</evidence>
<evidence type="ECO:0000256" key="4">
    <source>
        <dbReference type="ARBA" id="ARBA00023136"/>
    </source>
</evidence>
<organism evidence="8 9">
    <name type="scientific">Streptomyces levis</name>
    <dbReference type="NCBI Taxonomy" id="285566"/>
    <lineage>
        <taxon>Bacteria</taxon>
        <taxon>Bacillati</taxon>
        <taxon>Actinomycetota</taxon>
        <taxon>Actinomycetes</taxon>
        <taxon>Kitasatosporales</taxon>
        <taxon>Streptomycetaceae</taxon>
        <taxon>Streptomyces</taxon>
    </lineage>
</organism>
<accession>A0ABN3NZH6</accession>
<evidence type="ECO:0000256" key="3">
    <source>
        <dbReference type="ARBA" id="ARBA00022989"/>
    </source>
</evidence>
<dbReference type="InterPro" id="IPR049453">
    <property type="entry name" value="Memb_transporter_dom"/>
</dbReference>
<gene>
    <name evidence="8" type="ORF">GCM10010423_58710</name>
</gene>
<feature type="region of interest" description="Disordered" evidence="5">
    <location>
        <begin position="203"/>
        <end position="224"/>
    </location>
</feature>
<dbReference type="EMBL" id="BAAATM010000018">
    <property type="protein sequence ID" value="GAA2550666.1"/>
    <property type="molecule type" value="Genomic_DNA"/>
</dbReference>
<evidence type="ECO:0000313" key="9">
    <source>
        <dbReference type="Proteomes" id="UP001501095"/>
    </source>
</evidence>
<reference evidence="8 9" key="1">
    <citation type="journal article" date="2019" name="Int. J. Syst. Evol. Microbiol.">
        <title>The Global Catalogue of Microorganisms (GCM) 10K type strain sequencing project: providing services to taxonomists for standard genome sequencing and annotation.</title>
        <authorList>
            <consortium name="The Broad Institute Genomics Platform"/>
            <consortium name="The Broad Institute Genome Sequencing Center for Infectious Disease"/>
            <person name="Wu L."/>
            <person name="Ma J."/>
        </authorList>
    </citation>
    <scope>NUCLEOTIDE SEQUENCE [LARGE SCALE GENOMIC DNA]</scope>
    <source>
        <strain evidence="8 9">JCM 6924</strain>
    </source>
</reference>
<name>A0ABN3NZH6_9ACTN</name>
<feature type="transmembrane region" description="Helical" evidence="6">
    <location>
        <begin position="499"/>
        <end position="520"/>
    </location>
</feature>
<feature type="transmembrane region" description="Helical" evidence="6">
    <location>
        <begin position="71"/>
        <end position="93"/>
    </location>
</feature>
<comment type="caution">
    <text evidence="8">The sequence shown here is derived from an EMBL/GenBank/DDBJ whole genome shotgun (WGS) entry which is preliminary data.</text>
</comment>
<feature type="transmembrane region" description="Helical" evidence="6">
    <location>
        <begin position="41"/>
        <end position="59"/>
    </location>
</feature>
<comment type="subcellular location">
    <subcellularLocation>
        <location evidence="1">Membrane</location>
        <topology evidence="1">Multi-pass membrane protein</topology>
    </subcellularLocation>
</comment>
<sequence>MPKRPSLLASVRAGRRALRVTVAAAVGFYPALYLLDQPVAAVYALFAPIAFGLLSPVPGSGRARAGTVLRALPGAAALTAIGTVLAASTWTAVAGMLVVSFMLTFGAACGPRLSGTAPGLQLFYILACFPPYAPDTLPQRLAGVAVGMTVLALVEMTLLPDPAQPSYSGRISDALDLAARAADDLVRAAPSGLAARLRQTGRELRFSQQPAGSRPTGAGRTDRALAQAGSATRRLLDQLAALSELPVVRADLASNELLREIAAACRDTAGILRRVRPVAGPEVIEEMIDQFLAVRGAPGDPRSAATHALLRRQSTVLTIAVSAVTVRTAVALAVGGRRPVHGLPREQFWYAGTGTVRLWLVRVAGLFTRRSVTFQNAWRTALGLALARLVAGWLDLAHGFWVLLAVLTLGRTTAVATWSAVRSAAIGTFTGACAAGLFVAGAGGGSDLYAYLMAPVMLVAFTVGPLEGPAWAQGLFTLVVTMAFAQIAPVTWQLAEVRLVDVLTGSAIGLLCGLLAWPAGARAEIRRSARQLLIATAPLVRATVSAAATGRGGSSAGHEVAAQALWLTRHRLRIAEGAYAQYRTELPPRAAEGGPDWLAALNYGVRVLVGAYWLPRMSTQDGLPSAARRWVRQASEEVEGAARRVADFPPEGLHVRLSPLPSDVAAEVPARVLPLLIDMETWLIALTTDLQAATGHGGEGAAPSGPHADGTRR</sequence>
<feature type="domain" description="Integral membrane bound transporter" evidence="7">
    <location>
        <begin position="387"/>
        <end position="512"/>
    </location>
</feature>
<keyword evidence="9" id="KW-1185">Reference proteome</keyword>
<evidence type="ECO:0000259" key="7">
    <source>
        <dbReference type="Pfam" id="PF13515"/>
    </source>
</evidence>
<dbReference type="Pfam" id="PF13515">
    <property type="entry name" value="FUSC_2"/>
    <property type="match status" value="1"/>
</dbReference>
<proteinExistence type="predicted"/>
<protein>
    <submittedName>
        <fullName evidence="8">FUSC family protein</fullName>
    </submittedName>
</protein>
<evidence type="ECO:0000313" key="8">
    <source>
        <dbReference type="EMBL" id="GAA2550666.1"/>
    </source>
</evidence>
<evidence type="ECO:0000256" key="2">
    <source>
        <dbReference type="ARBA" id="ARBA00022692"/>
    </source>
</evidence>
<feature type="transmembrane region" description="Helical" evidence="6">
    <location>
        <begin position="470"/>
        <end position="492"/>
    </location>
</feature>
<evidence type="ECO:0000256" key="6">
    <source>
        <dbReference type="SAM" id="Phobius"/>
    </source>
</evidence>
<evidence type="ECO:0000256" key="1">
    <source>
        <dbReference type="ARBA" id="ARBA00004141"/>
    </source>
</evidence>
<feature type="transmembrane region" description="Helical" evidence="6">
    <location>
        <begin position="421"/>
        <end position="441"/>
    </location>
</feature>